<proteinExistence type="predicted"/>
<evidence type="ECO:0000313" key="1">
    <source>
        <dbReference type="EMBL" id="RZS99810.1"/>
    </source>
</evidence>
<protein>
    <submittedName>
        <fullName evidence="1">Lipopolysaccharide assembly protein</fullName>
    </submittedName>
</protein>
<organism evidence="1 2">
    <name type="scientific">Aquimarina brevivitae</name>
    <dbReference type="NCBI Taxonomy" id="323412"/>
    <lineage>
        <taxon>Bacteria</taxon>
        <taxon>Pseudomonadati</taxon>
        <taxon>Bacteroidota</taxon>
        <taxon>Flavobacteriia</taxon>
        <taxon>Flavobacteriales</taxon>
        <taxon>Flavobacteriaceae</taxon>
        <taxon>Aquimarina</taxon>
    </lineage>
</organism>
<reference evidence="1 2" key="1">
    <citation type="submission" date="2019-02" db="EMBL/GenBank/DDBJ databases">
        <title>Genomic Encyclopedia of Type Strains, Phase IV (KMG-IV): sequencing the most valuable type-strain genomes for metagenomic binning, comparative biology and taxonomic classification.</title>
        <authorList>
            <person name="Goeker M."/>
        </authorList>
    </citation>
    <scope>NUCLEOTIDE SEQUENCE [LARGE SCALE GENOMIC DNA]</scope>
    <source>
        <strain evidence="1 2">DSM 17196</strain>
    </source>
</reference>
<name>A0A4Q7PJ02_9FLAO</name>
<accession>A0A4Q7PJ02</accession>
<dbReference type="Proteomes" id="UP000292262">
    <property type="component" value="Unassembled WGS sequence"/>
</dbReference>
<dbReference type="PROSITE" id="PS51257">
    <property type="entry name" value="PROKAR_LIPOPROTEIN"/>
    <property type="match status" value="1"/>
</dbReference>
<dbReference type="GO" id="GO:0019867">
    <property type="term" value="C:outer membrane"/>
    <property type="evidence" value="ECO:0007669"/>
    <property type="project" value="InterPro"/>
</dbReference>
<dbReference type="AlphaFoldDB" id="A0A4Q7PJ02"/>
<gene>
    <name evidence="1" type="ORF">EV197_1037</name>
</gene>
<dbReference type="Pfam" id="PF04390">
    <property type="entry name" value="LptE"/>
    <property type="match status" value="1"/>
</dbReference>
<sequence length="179" mass="20314">MPFQIKAKLKLVKNFLASIVLLAVAVSIYSCGAYSFTGISVSPEVKTFQVNFFQNQAPIVRPGIDQRFTNELQDLIQDQTNLTLVTTNGDIVYEGEIVQYNVAPMTATSQSTAAQSRLTIAVNVRFYDSKDPKQDLEQRFSFFYDFDAARTENEIQQEALDEIYTRLTQDIFNATLARW</sequence>
<dbReference type="EMBL" id="SGXE01000001">
    <property type="protein sequence ID" value="RZS99810.1"/>
    <property type="molecule type" value="Genomic_DNA"/>
</dbReference>
<comment type="caution">
    <text evidence="1">The sequence shown here is derived from an EMBL/GenBank/DDBJ whole genome shotgun (WGS) entry which is preliminary data.</text>
</comment>
<dbReference type="GO" id="GO:0043165">
    <property type="term" value="P:Gram-negative-bacterium-type cell outer membrane assembly"/>
    <property type="evidence" value="ECO:0007669"/>
    <property type="project" value="InterPro"/>
</dbReference>
<evidence type="ECO:0000313" key="2">
    <source>
        <dbReference type="Proteomes" id="UP000292262"/>
    </source>
</evidence>
<dbReference type="InterPro" id="IPR007485">
    <property type="entry name" value="LPS_assembly_LptE"/>
</dbReference>
<keyword evidence="2" id="KW-1185">Reference proteome</keyword>